<dbReference type="Proteomes" id="UP000028501">
    <property type="component" value="Chromosome"/>
</dbReference>
<sequence length="452" mass="52870">MAESKVVTLFEYEPVEYCKPDKDEDKDEVKLKEDGKPILILSKKTVEELERLNENRKFLEIGWKRIKPLNYVGVVKSGEITLEIFPKFITDRKGNAGQSKKEVIAKNLLKMLEFTHMINVKEIDYANIFKEKHSFFEVFIGIFARNLLALLKHKQNKEYMRKRDELRFIKGKIDFRKYTNPARLHIIPCMYHERSLDNVLNRTLKYTSYLMSKIVEDEGNYKTLRRIIDLLDPVTLTPVTLQQVKSITFNRLNADFKPFIDICRMFLEGSTLTLQASEVETFSLLIPMERLFEQFVAGVIQREELHKEVFGGDAVLEVQKPIGFLIEKDGRKLAEMKPDIIIKVGDEKVIIDTKYKLLDPEDKKLGVSQQDLYQMYAYCRESGARKALLLYPEGLNIIDETDIETPFKMGKNRDIELFVRTISLEYDLVNDYEKFVETLKSILEDIQKKMVS</sequence>
<gene>
    <name evidence="1" type="ORF">AFULGI_00006110</name>
</gene>
<evidence type="ECO:0000313" key="2">
    <source>
        <dbReference type="Proteomes" id="UP000028501"/>
    </source>
</evidence>
<dbReference type="REBASE" id="90505">
    <property type="entry name" value="Afu8774McrBCP"/>
</dbReference>
<dbReference type="AlphaFoldDB" id="A0A075WCU7"/>
<evidence type="ECO:0000313" key="1">
    <source>
        <dbReference type="EMBL" id="AIG97412.1"/>
    </source>
</evidence>
<name>A0A075WCU7_ARCFL</name>
<dbReference type="Pfam" id="PF10117">
    <property type="entry name" value="McrBC"/>
    <property type="match status" value="1"/>
</dbReference>
<protein>
    <submittedName>
        <fullName evidence="1">McrBC 5-methylcytosine restriction system component</fullName>
    </submittedName>
</protein>
<accession>A0A075WCU7</accession>
<dbReference type="RefSeq" id="WP_197030943.1">
    <property type="nucleotide sequence ID" value="NZ_CP006577.1"/>
</dbReference>
<proteinExistence type="predicted"/>
<dbReference type="PANTHER" id="PTHR38733:SF1">
    <property type="entry name" value="TYPE IV METHYL-DIRECTED RESTRICTION ENZYME ECOKMCRBC"/>
    <property type="match status" value="1"/>
</dbReference>
<dbReference type="KEGG" id="afg:AFULGI_00006110"/>
<dbReference type="EMBL" id="CP006577">
    <property type="protein sequence ID" value="AIG97412.1"/>
    <property type="molecule type" value="Genomic_DNA"/>
</dbReference>
<dbReference type="GeneID" id="24794137"/>
<dbReference type="HOGENOM" id="CLU_048696_1_0_2"/>
<dbReference type="InterPro" id="IPR019292">
    <property type="entry name" value="McrC"/>
</dbReference>
<reference evidence="1 2" key="1">
    <citation type="submission" date="2013-07" db="EMBL/GenBank/DDBJ databases">
        <title>Genome of Archaeoglobus fulgidus.</title>
        <authorList>
            <person name="Fiebig A."/>
            <person name="Birkeland N.-K."/>
        </authorList>
    </citation>
    <scope>NUCLEOTIDE SEQUENCE [LARGE SCALE GENOMIC DNA]</scope>
    <source>
        <strain evidence="1 2">DSM 8774</strain>
    </source>
</reference>
<dbReference type="PANTHER" id="PTHR38733">
    <property type="entry name" value="PROTEIN MCRC"/>
    <property type="match status" value="1"/>
</dbReference>
<organism evidence="1 2">
    <name type="scientific">Archaeoglobus fulgidus DSM 8774</name>
    <dbReference type="NCBI Taxonomy" id="1344584"/>
    <lineage>
        <taxon>Archaea</taxon>
        <taxon>Methanobacteriati</taxon>
        <taxon>Methanobacteriota</taxon>
        <taxon>Archaeoglobi</taxon>
        <taxon>Archaeoglobales</taxon>
        <taxon>Archaeoglobaceae</taxon>
        <taxon>Archaeoglobus</taxon>
    </lineage>
</organism>